<protein>
    <recommendedName>
        <fullName evidence="3">Secreted protein</fullName>
    </recommendedName>
</protein>
<reference evidence="1" key="1">
    <citation type="submission" date="2023-10" db="EMBL/GenBank/DDBJ databases">
        <title>Genome assembly of Pristionchus species.</title>
        <authorList>
            <person name="Yoshida K."/>
            <person name="Sommer R.J."/>
        </authorList>
    </citation>
    <scope>NUCLEOTIDE SEQUENCE</scope>
    <source>
        <strain evidence="1">RS5133</strain>
    </source>
</reference>
<gene>
    <name evidence="1" type="ORF">PFISCL1PPCAC_16062</name>
</gene>
<evidence type="ECO:0000313" key="1">
    <source>
        <dbReference type="EMBL" id="GMT24765.1"/>
    </source>
</evidence>
<evidence type="ECO:0008006" key="3">
    <source>
        <dbReference type="Google" id="ProtNLM"/>
    </source>
</evidence>
<dbReference type="EMBL" id="BTSY01000004">
    <property type="protein sequence ID" value="GMT24765.1"/>
    <property type="molecule type" value="Genomic_DNA"/>
</dbReference>
<evidence type="ECO:0000313" key="2">
    <source>
        <dbReference type="Proteomes" id="UP001432322"/>
    </source>
</evidence>
<comment type="caution">
    <text evidence="1">The sequence shown here is derived from an EMBL/GenBank/DDBJ whole genome shotgun (WGS) entry which is preliminary data.</text>
</comment>
<accession>A0AAV5W339</accession>
<proteinExistence type="predicted"/>
<dbReference type="Proteomes" id="UP001432322">
    <property type="component" value="Unassembled WGS sequence"/>
</dbReference>
<sequence length="96" mass="11327">FFIFSFLPFHTSFPARRFLVTLVALFGVLHAHDRSLCRVHLLWRMNRRLGLPLVTLLHFHFLLLPQRGRISLFRLLVPLCLFFLQNLLSSPISSNR</sequence>
<organism evidence="1 2">
    <name type="scientific">Pristionchus fissidentatus</name>
    <dbReference type="NCBI Taxonomy" id="1538716"/>
    <lineage>
        <taxon>Eukaryota</taxon>
        <taxon>Metazoa</taxon>
        <taxon>Ecdysozoa</taxon>
        <taxon>Nematoda</taxon>
        <taxon>Chromadorea</taxon>
        <taxon>Rhabditida</taxon>
        <taxon>Rhabditina</taxon>
        <taxon>Diplogasteromorpha</taxon>
        <taxon>Diplogasteroidea</taxon>
        <taxon>Neodiplogasteridae</taxon>
        <taxon>Pristionchus</taxon>
    </lineage>
</organism>
<feature type="non-terminal residue" evidence="1">
    <location>
        <position position="96"/>
    </location>
</feature>
<name>A0AAV5W339_9BILA</name>
<dbReference type="AlphaFoldDB" id="A0AAV5W339"/>
<feature type="non-terminal residue" evidence="1">
    <location>
        <position position="1"/>
    </location>
</feature>
<keyword evidence="2" id="KW-1185">Reference proteome</keyword>